<protein>
    <submittedName>
        <fullName evidence="1">Uncharacterized protein</fullName>
    </submittedName>
</protein>
<name>A0A7G9YNW6_9EURY</name>
<evidence type="ECO:0000313" key="1">
    <source>
        <dbReference type="EMBL" id="QNO49700.1"/>
    </source>
</evidence>
<proteinExistence type="predicted"/>
<sequence>MTGISNVFVFATKCLAPLLVTVCVRLYEPCITVWIIRSDTSYYKIASIRCLRDRVSIVTIFSPECPVPLLIAICINLDEPYITTARAIRGCHACKYVATVRGLHSRVSYISHHVMFPFPSKCPVPLLLTVCVRLNKPEIINRRPIRGCHARKYKTTVRCLLNRVSTVRLRSPECPVPLFRWGCIRKCSDVGCETFWLADDRTVGILVKRFENDNHRFGTKKYSYYRRLYNCIFYIIYSFIII</sequence>
<dbReference type="AlphaFoldDB" id="A0A7G9YNW6"/>
<accession>A0A7G9YNW6</accession>
<organism evidence="1">
    <name type="scientific">Candidatus Methanogaster sp. ANME-2c ERB4</name>
    <dbReference type="NCBI Taxonomy" id="2759911"/>
    <lineage>
        <taxon>Archaea</taxon>
        <taxon>Methanobacteriati</taxon>
        <taxon>Methanobacteriota</taxon>
        <taxon>Stenosarchaea group</taxon>
        <taxon>Methanomicrobia</taxon>
        <taxon>Methanosarcinales</taxon>
        <taxon>ANME-2 cluster</taxon>
        <taxon>Candidatus Methanogasteraceae</taxon>
        <taxon>Candidatus Methanogaster</taxon>
    </lineage>
</organism>
<reference evidence="1" key="1">
    <citation type="submission" date="2020-06" db="EMBL/GenBank/DDBJ databases">
        <title>Unique genomic features of the anaerobic methanotrophic archaea.</title>
        <authorList>
            <person name="Chadwick G.L."/>
            <person name="Skennerton C.T."/>
            <person name="Laso-Perez R."/>
            <person name="Leu A.O."/>
            <person name="Speth D.R."/>
            <person name="Yu H."/>
            <person name="Morgan-Lang C."/>
            <person name="Hatzenpichler R."/>
            <person name="Goudeau D."/>
            <person name="Malmstrom R."/>
            <person name="Brazelton W.J."/>
            <person name="Woyke T."/>
            <person name="Hallam S.J."/>
            <person name="Tyson G.W."/>
            <person name="Wegener G."/>
            <person name="Boetius A."/>
            <person name="Orphan V."/>
        </authorList>
    </citation>
    <scope>NUCLEOTIDE SEQUENCE</scope>
</reference>
<gene>
    <name evidence="1" type="ORF">BFOKDAJI_00001</name>
</gene>
<dbReference type="EMBL" id="MT631395">
    <property type="protein sequence ID" value="QNO49700.1"/>
    <property type="molecule type" value="Genomic_DNA"/>
</dbReference>